<name>A0A839GFJ9_9BACT</name>
<evidence type="ECO:0000256" key="1">
    <source>
        <dbReference type="SAM" id="Phobius"/>
    </source>
</evidence>
<dbReference type="AlphaFoldDB" id="A0A839GFJ9"/>
<proteinExistence type="predicted"/>
<keyword evidence="1" id="KW-1133">Transmembrane helix</keyword>
<feature type="transmembrane region" description="Helical" evidence="1">
    <location>
        <begin position="6"/>
        <end position="30"/>
    </location>
</feature>
<keyword evidence="3" id="KW-1185">Reference proteome</keyword>
<protein>
    <submittedName>
        <fullName evidence="2">Membrane glycosyltransferase</fullName>
    </submittedName>
</protein>
<dbReference type="Proteomes" id="UP000563094">
    <property type="component" value="Unassembled WGS sequence"/>
</dbReference>
<comment type="caution">
    <text evidence="2">The sequence shown here is derived from an EMBL/GenBank/DDBJ whole genome shotgun (WGS) entry which is preliminary data.</text>
</comment>
<sequence>MENYQILHLFAQIFLFLATFTLGMVGYVLLSSHVGKKVRTGSNQPLRFS</sequence>
<keyword evidence="1" id="KW-0472">Membrane</keyword>
<reference evidence="2 3" key="1">
    <citation type="submission" date="2020-08" db="EMBL/GenBank/DDBJ databases">
        <title>Genomic Encyclopedia of Type Strains, Phase IV (KMG-IV): sequencing the most valuable type-strain genomes for metagenomic binning, comparative biology and taxonomic classification.</title>
        <authorList>
            <person name="Goeker M."/>
        </authorList>
    </citation>
    <scope>NUCLEOTIDE SEQUENCE [LARGE SCALE GENOMIC DNA]</scope>
    <source>
        <strain evidence="2 3">DSM 29854</strain>
    </source>
</reference>
<gene>
    <name evidence="2" type="ORF">FHS90_002013</name>
</gene>
<dbReference type="GO" id="GO:0016740">
    <property type="term" value="F:transferase activity"/>
    <property type="evidence" value="ECO:0007669"/>
    <property type="project" value="UniProtKB-KW"/>
</dbReference>
<keyword evidence="1" id="KW-0812">Transmembrane</keyword>
<dbReference type="EMBL" id="JACJIQ010000007">
    <property type="protein sequence ID" value="MBA9077300.1"/>
    <property type="molecule type" value="Genomic_DNA"/>
</dbReference>
<keyword evidence="2" id="KW-0808">Transferase</keyword>
<evidence type="ECO:0000313" key="2">
    <source>
        <dbReference type="EMBL" id="MBA9077300.1"/>
    </source>
</evidence>
<accession>A0A839GFJ9</accession>
<evidence type="ECO:0000313" key="3">
    <source>
        <dbReference type="Proteomes" id="UP000563094"/>
    </source>
</evidence>
<dbReference type="RefSeq" id="WP_182512886.1">
    <property type="nucleotide sequence ID" value="NZ_JACJIQ010000007.1"/>
</dbReference>
<organism evidence="2 3">
    <name type="scientific">Rufibacter quisquiliarum</name>
    <dbReference type="NCBI Taxonomy" id="1549639"/>
    <lineage>
        <taxon>Bacteria</taxon>
        <taxon>Pseudomonadati</taxon>
        <taxon>Bacteroidota</taxon>
        <taxon>Cytophagia</taxon>
        <taxon>Cytophagales</taxon>
        <taxon>Hymenobacteraceae</taxon>
        <taxon>Rufibacter</taxon>
    </lineage>
</organism>